<proteinExistence type="predicted"/>
<evidence type="ECO:0000259" key="6">
    <source>
        <dbReference type="Pfam" id="PF13742"/>
    </source>
</evidence>
<dbReference type="PANTHER" id="PTHR30008">
    <property type="entry name" value="EXODEOXYRIBONUCLEASE 7 LARGE SUBUNIT"/>
    <property type="match status" value="1"/>
</dbReference>
<evidence type="ECO:0008006" key="8">
    <source>
        <dbReference type="Google" id="ProtNLM"/>
    </source>
</evidence>
<name>A0A383ASM0_9ZZZZ</name>
<evidence type="ECO:0000256" key="1">
    <source>
        <dbReference type="ARBA" id="ARBA00022490"/>
    </source>
</evidence>
<protein>
    <recommendedName>
        <fullName evidence="8">OB-fold nucleic acid binding domain-containing protein</fullName>
    </recommendedName>
</protein>
<dbReference type="CDD" id="cd04489">
    <property type="entry name" value="ExoVII_LU_OBF"/>
    <property type="match status" value="1"/>
</dbReference>
<dbReference type="InterPro" id="IPR003753">
    <property type="entry name" value="Exonuc_VII_L"/>
</dbReference>
<keyword evidence="2" id="KW-0540">Nuclease</keyword>
<accession>A0A383ASM0</accession>
<dbReference type="Pfam" id="PF13742">
    <property type="entry name" value="tRNA_anti_2"/>
    <property type="match status" value="1"/>
</dbReference>
<dbReference type="InterPro" id="IPR025824">
    <property type="entry name" value="OB-fold_nuc-bd_dom"/>
</dbReference>
<evidence type="ECO:0000256" key="2">
    <source>
        <dbReference type="ARBA" id="ARBA00022722"/>
    </source>
</evidence>
<dbReference type="Pfam" id="PF02601">
    <property type="entry name" value="Exonuc_VII_L"/>
    <property type="match status" value="1"/>
</dbReference>
<feature type="non-terminal residue" evidence="7">
    <location>
        <position position="183"/>
    </location>
</feature>
<dbReference type="InterPro" id="IPR020579">
    <property type="entry name" value="Exonuc_VII_lsu_C"/>
</dbReference>
<sequence length="183" mass="20622">MSTNQGHLGANIEVFSVSELNRAAKGILENEFPLVFVEGEISNFARPASGHWYFTLKDSKAQLRTAMFRNRNQRVRFNPKNGLQVLIRGKISLYEARGEYQFIAEQMEEAGEGALRRAFDELRLRLQQEGLFASELKKPIPKLANHLAIITSPTGAAVRDVLSVIRRRFPALRSTLIPTQVQG</sequence>
<evidence type="ECO:0000256" key="4">
    <source>
        <dbReference type="ARBA" id="ARBA00022839"/>
    </source>
</evidence>
<keyword evidence="3" id="KW-0378">Hydrolase</keyword>
<dbReference type="GO" id="GO:0006308">
    <property type="term" value="P:DNA catabolic process"/>
    <property type="evidence" value="ECO:0007669"/>
    <property type="project" value="InterPro"/>
</dbReference>
<dbReference type="PANTHER" id="PTHR30008:SF0">
    <property type="entry name" value="EXODEOXYRIBONUCLEASE 7 LARGE SUBUNIT"/>
    <property type="match status" value="1"/>
</dbReference>
<reference evidence="7" key="1">
    <citation type="submission" date="2018-05" db="EMBL/GenBank/DDBJ databases">
        <authorList>
            <person name="Lanie J.A."/>
            <person name="Ng W.-L."/>
            <person name="Kazmierczak K.M."/>
            <person name="Andrzejewski T.M."/>
            <person name="Davidsen T.M."/>
            <person name="Wayne K.J."/>
            <person name="Tettelin H."/>
            <person name="Glass J.I."/>
            <person name="Rusch D."/>
            <person name="Podicherti R."/>
            <person name="Tsui H.-C.T."/>
            <person name="Winkler M.E."/>
        </authorList>
    </citation>
    <scope>NUCLEOTIDE SEQUENCE</scope>
</reference>
<keyword evidence="1" id="KW-0963">Cytoplasm</keyword>
<evidence type="ECO:0000313" key="7">
    <source>
        <dbReference type="EMBL" id="SVE10520.1"/>
    </source>
</evidence>
<dbReference type="GO" id="GO:0009318">
    <property type="term" value="C:exodeoxyribonuclease VII complex"/>
    <property type="evidence" value="ECO:0007669"/>
    <property type="project" value="InterPro"/>
</dbReference>
<evidence type="ECO:0000256" key="3">
    <source>
        <dbReference type="ARBA" id="ARBA00022801"/>
    </source>
</evidence>
<feature type="domain" description="OB-fold nucleic acid binding" evidence="6">
    <location>
        <begin position="15"/>
        <end position="108"/>
    </location>
</feature>
<gene>
    <name evidence="7" type="ORF">METZ01_LOCUS463374</name>
</gene>
<feature type="domain" description="Exonuclease VII large subunit C-terminal" evidence="5">
    <location>
        <begin position="131"/>
        <end position="183"/>
    </location>
</feature>
<dbReference type="NCBIfam" id="TIGR00237">
    <property type="entry name" value="xseA"/>
    <property type="match status" value="1"/>
</dbReference>
<dbReference type="EMBL" id="UINC01194443">
    <property type="protein sequence ID" value="SVE10520.1"/>
    <property type="molecule type" value="Genomic_DNA"/>
</dbReference>
<evidence type="ECO:0000259" key="5">
    <source>
        <dbReference type="Pfam" id="PF02601"/>
    </source>
</evidence>
<keyword evidence="4" id="KW-0269">Exonuclease</keyword>
<organism evidence="7">
    <name type="scientific">marine metagenome</name>
    <dbReference type="NCBI Taxonomy" id="408172"/>
    <lineage>
        <taxon>unclassified sequences</taxon>
        <taxon>metagenomes</taxon>
        <taxon>ecological metagenomes</taxon>
    </lineage>
</organism>
<dbReference type="GO" id="GO:0003676">
    <property type="term" value="F:nucleic acid binding"/>
    <property type="evidence" value="ECO:0007669"/>
    <property type="project" value="InterPro"/>
</dbReference>
<dbReference type="AlphaFoldDB" id="A0A383ASM0"/>
<dbReference type="GO" id="GO:0008855">
    <property type="term" value="F:exodeoxyribonuclease VII activity"/>
    <property type="evidence" value="ECO:0007669"/>
    <property type="project" value="InterPro"/>
</dbReference>